<proteinExistence type="predicted"/>
<evidence type="ECO:0000313" key="3">
    <source>
        <dbReference type="WBParaSite" id="maker-uti_cns_0047219-snap-gene-0.3-mRNA-1"/>
    </source>
</evidence>
<keyword evidence="1" id="KW-1185">Reference proteome</keyword>
<evidence type="ECO:0000313" key="1">
    <source>
        <dbReference type="Proteomes" id="UP000095280"/>
    </source>
</evidence>
<evidence type="ECO:0000313" key="2">
    <source>
        <dbReference type="WBParaSite" id="maker-unitig_4865-snap-gene-0.7-mRNA-1"/>
    </source>
</evidence>
<dbReference type="Proteomes" id="UP000095280">
    <property type="component" value="Unplaced"/>
</dbReference>
<dbReference type="WBParaSite" id="maker-uti_cns_0047219-snap-gene-0.3-mRNA-1">
    <property type="protein sequence ID" value="maker-uti_cns_0047219-snap-gene-0.3-mRNA-1"/>
    <property type="gene ID" value="maker-uti_cns_0047219-snap-gene-0.3"/>
</dbReference>
<dbReference type="AlphaFoldDB" id="A0A1I8JFA5"/>
<sequence length="117" mass="13414">MASKILSLIKSISSKDPSSTAIAISNVEDKEKAPLLKVLEQIDKSSEKKEKTANDRNLDMEKERREVRFIARLKEKMNSIHDRNEEIVIKTRFGNARNMCFGPVQADETSMRKQFTT</sequence>
<accession>A0A1I8JFA5</accession>
<protein>
    <submittedName>
        <fullName evidence="2 3">Ovule protein</fullName>
    </submittedName>
</protein>
<dbReference type="WBParaSite" id="maker-unitig_4865-snap-gene-0.7-mRNA-1">
    <property type="protein sequence ID" value="maker-unitig_4865-snap-gene-0.7-mRNA-1"/>
    <property type="gene ID" value="maker-unitig_4865-snap-gene-0.7"/>
</dbReference>
<organism evidence="1 3">
    <name type="scientific">Macrostomum lignano</name>
    <dbReference type="NCBI Taxonomy" id="282301"/>
    <lineage>
        <taxon>Eukaryota</taxon>
        <taxon>Metazoa</taxon>
        <taxon>Spiralia</taxon>
        <taxon>Lophotrochozoa</taxon>
        <taxon>Platyhelminthes</taxon>
        <taxon>Rhabditophora</taxon>
        <taxon>Macrostomorpha</taxon>
        <taxon>Macrostomida</taxon>
        <taxon>Macrostomidae</taxon>
        <taxon>Macrostomum</taxon>
    </lineage>
</organism>
<reference evidence="2 3" key="1">
    <citation type="submission" date="2016-11" db="UniProtKB">
        <authorList>
            <consortium name="WormBaseParasite"/>
        </authorList>
    </citation>
    <scope>IDENTIFICATION</scope>
</reference>
<name>A0A1I8JFA5_9PLAT</name>